<keyword evidence="5" id="KW-0482">Metalloprotease</keyword>
<organism evidence="7 8">
    <name type="scientific">Methanobrevibacter millerae</name>
    <dbReference type="NCBI Taxonomy" id="230361"/>
    <lineage>
        <taxon>Archaea</taxon>
        <taxon>Methanobacteriati</taxon>
        <taxon>Methanobacteriota</taxon>
        <taxon>Methanomada group</taxon>
        <taxon>Methanobacteria</taxon>
        <taxon>Methanobacteriales</taxon>
        <taxon>Methanobacteriaceae</taxon>
        <taxon>Methanobrevibacter</taxon>
    </lineage>
</organism>
<evidence type="ECO:0000259" key="6">
    <source>
        <dbReference type="Pfam" id="PF14464"/>
    </source>
</evidence>
<dbReference type="GO" id="GO:0006508">
    <property type="term" value="P:proteolysis"/>
    <property type="evidence" value="ECO:0007669"/>
    <property type="project" value="UniProtKB-KW"/>
</dbReference>
<dbReference type="Proteomes" id="UP000323439">
    <property type="component" value="Unassembled WGS sequence"/>
</dbReference>
<keyword evidence="4" id="KW-0862">Zinc</keyword>
<name>A0A1G5VZE1_9EURY</name>
<gene>
    <name evidence="7" type="ORF">SAMN02910315_00993</name>
</gene>
<evidence type="ECO:0000256" key="2">
    <source>
        <dbReference type="ARBA" id="ARBA00022723"/>
    </source>
</evidence>
<dbReference type="AlphaFoldDB" id="A0A1G5VZE1"/>
<evidence type="ECO:0000256" key="1">
    <source>
        <dbReference type="ARBA" id="ARBA00022670"/>
    </source>
</evidence>
<keyword evidence="7" id="KW-0647">Proteasome</keyword>
<dbReference type="GO" id="GO:0008237">
    <property type="term" value="F:metallopeptidase activity"/>
    <property type="evidence" value="ECO:0007669"/>
    <property type="project" value="UniProtKB-KW"/>
</dbReference>
<feature type="domain" description="JAB" evidence="6">
    <location>
        <begin position="22"/>
        <end position="116"/>
    </location>
</feature>
<reference evidence="7 8" key="1">
    <citation type="submission" date="2016-10" db="EMBL/GenBank/DDBJ databases">
        <authorList>
            <person name="Varghese N."/>
            <person name="Submissions S."/>
        </authorList>
    </citation>
    <scope>NUCLEOTIDE SEQUENCE [LARGE SCALE GENOMIC DNA]</scope>
    <source>
        <strain evidence="7 8">DSM 16643</strain>
    </source>
</reference>
<dbReference type="GO" id="GO:0046872">
    <property type="term" value="F:metal ion binding"/>
    <property type="evidence" value="ECO:0007669"/>
    <property type="project" value="UniProtKB-KW"/>
</dbReference>
<evidence type="ECO:0000256" key="4">
    <source>
        <dbReference type="ARBA" id="ARBA00022833"/>
    </source>
</evidence>
<keyword evidence="3" id="KW-0378">Hydrolase</keyword>
<accession>A0A1G5VZE1</accession>
<dbReference type="STRING" id="230361.sm9_0551"/>
<keyword evidence="2" id="KW-0479">Metal-binding</keyword>
<evidence type="ECO:0000256" key="3">
    <source>
        <dbReference type="ARBA" id="ARBA00022801"/>
    </source>
</evidence>
<evidence type="ECO:0000313" key="7">
    <source>
        <dbReference type="EMBL" id="SDA50647.1"/>
    </source>
</evidence>
<proteinExistence type="predicted"/>
<evidence type="ECO:0000256" key="5">
    <source>
        <dbReference type="ARBA" id="ARBA00023049"/>
    </source>
</evidence>
<dbReference type="EMBL" id="FMXB01000006">
    <property type="protein sequence ID" value="SDA50647.1"/>
    <property type="molecule type" value="Genomic_DNA"/>
</dbReference>
<dbReference type="GO" id="GO:0000502">
    <property type="term" value="C:proteasome complex"/>
    <property type="evidence" value="ECO:0007669"/>
    <property type="project" value="UniProtKB-KW"/>
</dbReference>
<evidence type="ECO:0000313" key="8">
    <source>
        <dbReference type="Proteomes" id="UP000323439"/>
    </source>
</evidence>
<dbReference type="OrthoDB" id="4612at2157"/>
<dbReference type="RefSeq" id="WP_149731565.1">
    <property type="nucleotide sequence ID" value="NZ_FMXB01000006.1"/>
</dbReference>
<keyword evidence="1" id="KW-0645">Protease</keyword>
<keyword evidence="8" id="KW-1185">Reference proteome</keyword>
<dbReference type="Pfam" id="PF14464">
    <property type="entry name" value="Prok-JAB"/>
    <property type="match status" value="1"/>
</dbReference>
<dbReference type="SUPFAM" id="SSF102712">
    <property type="entry name" value="JAB1/MPN domain"/>
    <property type="match status" value="1"/>
</dbReference>
<protein>
    <submittedName>
        <fullName evidence="7">Proteasome lid subunit RPN8/RPN11, contains Jab1/MPN metalloenzyme (JAMM) motif</fullName>
    </submittedName>
</protein>
<sequence>MSFLSRIFSSDEEEYEEVCVDEEVLNAVIYFAKKSYPNEFLAFFDGEIKDKKLYLTSLIFIPGETGTTGAVLRTDLFPPTIKYWGSVHSHPGPSAQPSGADLKTFSKYGVFHMIVCLPYSYETFKAYDKYGNPCKYTVGDYSDMFDYEEDDFFDESDVLKEGEVIKPGFFDEDANFDDTPNTAYEEYEMRQRQQDAIKIISNTSQEPIILSKGSVLKIELDENGNIKKIHRK</sequence>
<dbReference type="InterPro" id="IPR028090">
    <property type="entry name" value="JAB_dom_prok"/>
</dbReference>
<dbReference type="Gene3D" id="3.40.140.10">
    <property type="entry name" value="Cytidine Deaminase, domain 2"/>
    <property type="match status" value="1"/>
</dbReference>